<feature type="compositionally biased region" description="Basic and acidic residues" evidence="1">
    <location>
        <begin position="72"/>
        <end position="83"/>
    </location>
</feature>
<evidence type="ECO:0000256" key="2">
    <source>
        <dbReference type="SAM" id="SignalP"/>
    </source>
</evidence>
<dbReference type="Proteomes" id="UP000278143">
    <property type="component" value="Unassembled WGS sequence"/>
</dbReference>
<keyword evidence="4" id="KW-1185">Reference proteome</keyword>
<dbReference type="PROSITE" id="PS51257">
    <property type="entry name" value="PROKAR_LIPOPROTEIN"/>
    <property type="match status" value="1"/>
</dbReference>
<gene>
    <name evidence="3" type="ORF">SYNPS1DRAFT_28196</name>
</gene>
<accession>A0A4P9Z194</accession>
<sequence>MVHKLICAALVASACCLLLHRVEVMAVENIQWHDENMLQTSSFEQQGVRNSAPMPSPTDTAMPLRRILPSTSRKDISHPDHATVRQQQQHTDTRMSTASSNRRVHPMSIHALLNHPVDETDRGSVATTAWPPATHQRKGAPPSTQAPSNAVANRAQLQKHTVRLSKQRVGANGAQRRVLDDQLAQQRKRKAAARGNLPVSPEQSVLQLHSDQEVKLKITVSPDKNKLVWLLKGKKYKYITWKHKHKEPSYTTRVGWDGMHYYVKCIKSSAYYESESNFYEAGCIAARVCIGSHSSLTLREDSSVSERLDGILFEHLDSKKVPGTAFGCLLFRSAAKHVFFAGPSDKSEDQLLPHFANKVISGMQPACRTWSGANSACAH</sequence>
<feature type="chain" id="PRO_5020179600" evidence="2">
    <location>
        <begin position="27"/>
        <end position="379"/>
    </location>
</feature>
<feature type="region of interest" description="Disordered" evidence="1">
    <location>
        <begin position="44"/>
        <end position="63"/>
    </location>
</feature>
<name>A0A4P9Z194_9FUNG</name>
<evidence type="ECO:0000313" key="3">
    <source>
        <dbReference type="EMBL" id="RKP26098.1"/>
    </source>
</evidence>
<dbReference type="AlphaFoldDB" id="A0A4P9Z194"/>
<protein>
    <submittedName>
        <fullName evidence="3">Uncharacterized protein</fullName>
    </submittedName>
</protein>
<organism evidence="3 4">
    <name type="scientific">Syncephalis pseudoplumigaleata</name>
    <dbReference type="NCBI Taxonomy" id="1712513"/>
    <lineage>
        <taxon>Eukaryota</taxon>
        <taxon>Fungi</taxon>
        <taxon>Fungi incertae sedis</taxon>
        <taxon>Zoopagomycota</taxon>
        <taxon>Zoopagomycotina</taxon>
        <taxon>Zoopagomycetes</taxon>
        <taxon>Zoopagales</taxon>
        <taxon>Piptocephalidaceae</taxon>
        <taxon>Syncephalis</taxon>
    </lineage>
</organism>
<keyword evidence="2" id="KW-0732">Signal</keyword>
<feature type="region of interest" description="Disordered" evidence="1">
    <location>
        <begin position="71"/>
        <end position="153"/>
    </location>
</feature>
<dbReference type="EMBL" id="KZ989516">
    <property type="protein sequence ID" value="RKP26098.1"/>
    <property type="molecule type" value="Genomic_DNA"/>
</dbReference>
<evidence type="ECO:0000256" key="1">
    <source>
        <dbReference type="SAM" id="MobiDB-lite"/>
    </source>
</evidence>
<feature type="signal peptide" evidence="2">
    <location>
        <begin position="1"/>
        <end position="26"/>
    </location>
</feature>
<feature type="region of interest" description="Disordered" evidence="1">
    <location>
        <begin position="166"/>
        <end position="198"/>
    </location>
</feature>
<reference evidence="4" key="1">
    <citation type="journal article" date="2018" name="Nat. Microbiol.">
        <title>Leveraging single-cell genomics to expand the fungal tree of life.</title>
        <authorList>
            <person name="Ahrendt S.R."/>
            <person name="Quandt C.A."/>
            <person name="Ciobanu D."/>
            <person name="Clum A."/>
            <person name="Salamov A."/>
            <person name="Andreopoulos B."/>
            <person name="Cheng J.F."/>
            <person name="Woyke T."/>
            <person name="Pelin A."/>
            <person name="Henrissat B."/>
            <person name="Reynolds N.K."/>
            <person name="Benny G.L."/>
            <person name="Smith M.E."/>
            <person name="James T.Y."/>
            <person name="Grigoriev I.V."/>
        </authorList>
    </citation>
    <scope>NUCLEOTIDE SEQUENCE [LARGE SCALE GENOMIC DNA]</scope>
    <source>
        <strain evidence="4">Benny S71-1</strain>
    </source>
</reference>
<proteinExistence type="predicted"/>
<feature type="compositionally biased region" description="Polar residues" evidence="1">
    <location>
        <begin position="142"/>
        <end position="153"/>
    </location>
</feature>
<feature type="compositionally biased region" description="Polar residues" evidence="1">
    <location>
        <begin position="84"/>
        <end position="101"/>
    </location>
</feature>
<evidence type="ECO:0000313" key="4">
    <source>
        <dbReference type="Proteomes" id="UP000278143"/>
    </source>
</evidence>